<dbReference type="Proteomes" id="UP000198341">
    <property type="component" value="Chromosome 12"/>
</dbReference>
<dbReference type="Pfam" id="PF11371">
    <property type="entry name" value="DUF3172"/>
    <property type="match status" value="1"/>
</dbReference>
<evidence type="ECO:0008006" key="4">
    <source>
        <dbReference type="Google" id="ProtNLM"/>
    </source>
</evidence>
<reference evidence="2 3" key="1">
    <citation type="submission" date="2011-10" db="EMBL/GenBank/DDBJ databases">
        <authorList>
            <person name="Genoscope - CEA"/>
        </authorList>
    </citation>
    <scope>NUCLEOTIDE SEQUENCE [LARGE SCALE GENOMIC DNA]</scope>
    <source>
        <strain evidence="2 3">RCC 1105</strain>
    </source>
</reference>
<dbReference type="OrthoDB" id="197940at2759"/>
<feature type="region of interest" description="Disordered" evidence="1">
    <location>
        <begin position="79"/>
        <end position="195"/>
    </location>
</feature>
<dbReference type="AlphaFoldDB" id="K8FBW2"/>
<accession>K8FBW2</accession>
<evidence type="ECO:0000256" key="1">
    <source>
        <dbReference type="SAM" id="MobiDB-lite"/>
    </source>
</evidence>
<dbReference type="GeneID" id="19012507"/>
<dbReference type="eggNOG" id="ENOG502S1FT">
    <property type="taxonomic scope" value="Eukaryota"/>
</dbReference>
<sequence length="372" mass="40710">MSRFVATTTTTSAATPASARLAESRRFCRRGGRSRATLTTSTPSLLPPKTTFNDDAILLCRRCKVRINVVRRRSGEGLGRKSFNATSASSRSRKNNASYGGDSGGDSGAYYEKENDGGRGRQKQMQQDRLAYTKSRNRENTYDFAPTRRGNNNSNSSGWFEEDEYETQEQRKGGGRGGRGGGGGRNSNNNNKQPRLFPRELDKFLVAGAFVVGIGAGVVFDTAVDLEPSNVASREILDRRTPSSEVCMANGASAMVFDQRVFLSLNPFNVYVAQPEVKPGCVLRRSNWSVLEREKVVTQDQENDCKRNLNTFAYVGDLKKSPEVSCVYHSEEAENQFMKDPSKAVLGDGVRGSEKGKNIAGGGGGSNNKSFR</sequence>
<dbReference type="KEGG" id="bpg:Bathy12g03430"/>
<evidence type="ECO:0000313" key="2">
    <source>
        <dbReference type="EMBL" id="CCO19143.1"/>
    </source>
</evidence>
<dbReference type="STRING" id="41875.K8FBW2"/>
<dbReference type="InterPro" id="IPR021511">
    <property type="entry name" value="DUF3172"/>
</dbReference>
<organism evidence="2 3">
    <name type="scientific">Bathycoccus prasinos</name>
    <dbReference type="NCBI Taxonomy" id="41875"/>
    <lineage>
        <taxon>Eukaryota</taxon>
        <taxon>Viridiplantae</taxon>
        <taxon>Chlorophyta</taxon>
        <taxon>Mamiellophyceae</taxon>
        <taxon>Mamiellales</taxon>
        <taxon>Bathycoccaceae</taxon>
        <taxon>Bathycoccus</taxon>
    </lineage>
</organism>
<keyword evidence="3" id="KW-1185">Reference proteome</keyword>
<protein>
    <recommendedName>
        <fullName evidence="4">DUF3172 domain-containing protein</fullName>
    </recommendedName>
</protein>
<feature type="compositionally biased region" description="Gly residues" evidence="1">
    <location>
        <begin position="175"/>
        <end position="185"/>
    </location>
</feature>
<feature type="compositionally biased region" description="Low complexity" evidence="1">
    <location>
        <begin position="84"/>
        <end position="100"/>
    </location>
</feature>
<proteinExistence type="predicted"/>
<name>K8FBW2_9CHLO</name>
<dbReference type="RefSeq" id="XP_007510028.1">
    <property type="nucleotide sequence ID" value="XM_007509966.1"/>
</dbReference>
<gene>
    <name evidence="2" type="ordered locus">Bathy12g03430</name>
</gene>
<evidence type="ECO:0000313" key="3">
    <source>
        <dbReference type="Proteomes" id="UP000198341"/>
    </source>
</evidence>
<dbReference type="EMBL" id="FO082267">
    <property type="protein sequence ID" value="CCO19143.1"/>
    <property type="molecule type" value="Genomic_DNA"/>
</dbReference>
<feature type="region of interest" description="Disordered" evidence="1">
    <location>
        <begin position="339"/>
        <end position="372"/>
    </location>
</feature>